<comment type="caution">
    <text evidence="1">The sequence shown here is derived from an EMBL/GenBank/DDBJ whole genome shotgun (WGS) entry which is preliminary data.</text>
</comment>
<sequence length="80" mass="8952">MVSWRASGVSALEVLHNANLHFAVALVPFESGSPPLLRSGPLWRSEPHYGETWYLTNTPTITARSCFIMKIPALQWCLVK</sequence>
<accession>A0ABS8SFU5</accession>
<dbReference type="EMBL" id="JACEIK010000474">
    <property type="protein sequence ID" value="MCD7457732.1"/>
    <property type="molecule type" value="Genomic_DNA"/>
</dbReference>
<evidence type="ECO:0000313" key="2">
    <source>
        <dbReference type="Proteomes" id="UP000823775"/>
    </source>
</evidence>
<gene>
    <name evidence="1" type="ORF">HAX54_036005</name>
</gene>
<name>A0ABS8SFU5_DATST</name>
<keyword evidence="2" id="KW-1185">Reference proteome</keyword>
<evidence type="ECO:0000313" key="1">
    <source>
        <dbReference type="EMBL" id="MCD7457732.1"/>
    </source>
</evidence>
<protein>
    <submittedName>
        <fullName evidence="1">Uncharacterized protein</fullName>
    </submittedName>
</protein>
<dbReference type="Proteomes" id="UP000823775">
    <property type="component" value="Unassembled WGS sequence"/>
</dbReference>
<organism evidence="1 2">
    <name type="scientific">Datura stramonium</name>
    <name type="common">Jimsonweed</name>
    <name type="synonym">Common thornapple</name>
    <dbReference type="NCBI Taxonomy" id="4076"/>
    <lineage>
        <taxon>Eukaryota</taxon>
        <taxon>Viridiplantae</taxon>
        <taxon>Streptophyta</taxon>
        <taxon>Embryophyta</taxon>
        <taxon>Tracheophyta</taxon>
        <taxon>Spermatophyta</taxon>
        <taxon>Magnoliopsida</taxon>
        <taxon>eudicotyledons</taxon>
        <taxon>Gunneridae</taxon>
        <taxon>Pentapetalae</taxon>
        <taxon>asterids</taxon>
        <taxon>lamiids</taxon>
        <taxon>Solanales</taxon>
        <taxon>Solanaceae</taxon>
        <taxon>Solanoideae</taxon>
        <taxon>Datureae</taxon>
        <taxon>Datura</taxon>
    </lineage>
</organism>
<reference evidence="1 2" key="1">
    <citation type="journal article" date="2021" name="BMC Genomics">
        <title>Datura genome reveals duplications of psychoactive alkaloid biosynthetic genes and high mutation rate following tissue culture.</title>
        <authorList>
            <person name="Rajewski A."/>
            <person name="Carter-House D."/>
            <person name="Stajich J."/>
            <person name="Litt A."/>
        </authorList>
    </citation>
    <scope>NUCLEOTIDE SEQUENCE [LARGE SCALE GENOMIC DNA]</scope>
    <source>
        <strain evidence="1">AR-01</strain>
    </source>
</reference>
<proteinExistence type="predicted"/>